<accession>A0A1I3LRQ6</accession>
<organism evidence="1 2">
    <name type="scientific">Treponema bryantii</name>
    <dbReference type="NCBI Taxonomy" id="163"/>
    <lineage>
        <taxon>Bacteria</taxon>
        <taxon>Pseudomonadati</taxon>
        <taxon>Spirochaetota</taxon>
        <taxon>Spirochaetia</taxon>
        <taxon>Spirochaetales</taxon>
        <taxon>Treponemataceae</taxon>
        <taxon>Treponema</taxon>
    </lineage>
</organism>
<evidence type="ECO:0000313" key="1">
    <source>
        <dbReference type="EMBL" id="SFI87448.1"/>
    </source>
</evidence>
<keyword evidence="2" id="KW-1185">Reference proteome</keyword>
<evidence type="ECO:0000313" key="2">
    <source>
        <dbReference type="Proteomes" id="UP000182737"/>
    </source>
</evidence>
<gene>
    <name evidence="1" type="ORF">SAMN04487775_107156</name>
</gene>
<name>A0A1I3LRQ6_9SPIR</name>
<dbReference type="AlphaFoldDB" id="A0A1I3LRQ6"/>
<proteinExistence type="predicted"/>
<dbReference type="Proteomes" id="UP000182737">
    <property type="component" value="Unassembled WGS sequence"/>
</dbReference>
<reference evidence="2" key="1">
    <citation type="submission" date="2016-10" db="EMBL/GenBank/DDBJ databases">
        <authorList>
            <person name="Varghese N."/>
            <person name="Submissions S."/>
        </authorList>
    </citation>
    <scope>NUCLEOTIDE SEQUENCE [LARGE SCALE GENOMIC DNA]</scope>
    <source>
        <strain evidence="2">XBD1002</strain>
    </source>
</reference>
<dbReference type="OrthoDB" id="360670at2"/>
<dbReference type="EMBL" id="FORI01000007">
    <property type="protein sequence ID" value="SFI87448.1"/>
    <property type="molecule type" value="Genomic_DNA"/>
</dbReference>
<sequence>MDGFIRTTKPALSGPEKVAILLAEIGPFFNSNYDELFEKLRLSTKEIKKIRKAMQKLGRYAPAYAPSYEKGMEQITRESSVLQEALDYGACRGILSKHTKIQASQKSVKQMMPDKIKDMANQNSDDVAKVIRSWLGE</sequence>
<protein>
    <submittedName>
        <fullName evidence="1">Uncharacterized protein</fullName>
    </submittedName>
</protein>
<dbReference type="RefSeq" id="WP_074932409.1">
    <property type="nucleotide sequence ID" value="NZ_FORI01000007.1"/>
</dbReference>